<dbReference type="Pfam" id="PF00027">
    <property type="entry name" value="cNMP_binding"/>
    <property type="match status" value="1"/>
</dbReference>
<dbReference type="InterPro" id="IPR014710">
    <property type="entry name" value="RmlC-like_jellyroll"/>
</dbReference>
<dbReference type="SUPFAM" id="SSF51206">
    <property type="entry name" value="cAMP-binding domain-like"/>
    <property type="match status" value="1"/>
</dbReference>
<dbReference type="Gene3D" id="2.60.120.10">
    <property type="entry name" value="Jelly Rolls"/>
    <property type="match status" value="1"/>
</dbReference>
<proteinExistence type="predicted"/>
<dbReference type="PANTHER" id="PTHR23011">
    <property type="entry name" value="CYCLIC NUCLEOTIDE-BINDING DOMAIN CONTAINING PROTEIN"/>
    <property type="match status" value="1"/>
</dbReference>
<feature type="transmembrane region" description="Helical" evidence="1">
    <location>
        <begin position="211"/>
        <end position="230"/>
    </location>
</feature>
<evidence type="ECO:0000259" key="2">
    <source>
        <dbReference type="PROSITE" id="PS50042"/>
    </source>
</evidence>
<dbReference type="PROSITE" id="PS50042">
    <property type="entry name" value="CNMP_BINDING_3"/>
    <property type="match status" value="1"/>
</dbReference>
<feature type="domain" description="Cyclic nucleotide-binding" evidence="2">
    <location>
        <begin position="29"/>
        <end position="132"/>
    </location>
</feature>
<protein>
    <submittedName>
        <fullName evidence="3">Cyclic nucleotide-binding domain-containing protein</fullName>
    </submittedName>
</protein>
<reference evidence="3 4" key="1">
    <citation type="submission" date="2019-10" db="EMBL/GenBank/DDBJ databases">
        <title>Genome sequence of Azospirillum melinis.</title>
        <authorList>
            <person name="Ambrosini A."/>
            <person name="Sant'Anna F.H."/>
            <person name="Cassan F.D."/>
            <person name="Souza E.M."/>
            <person name="Passaglia L.M.P."/>
        </authorList>
    </citation>
    <scope>NUCLEOTIDE SEQUENCE [LARGE SCALE GENOMIC DNA]</scope>
    <source>
        <strain evidence="3 4">TMCY0552</strain>
    </source>
</reference>
<evidence type="ECO:0000313" key="4">
    <source>
        <dbReference type="Proteomes" id="UP000605086"/>
    </source>
</evidence>
<name>A0ABX2KCI9_9PROT</name>
<dbReference type="InterPro" id="IPR000595">
    <property type="entry name" value="cNMP-bd_dom"/>
</dbReference>
<feature type="transmembrane region" description="Helical" evidence="1">
    <location>
        <begin position="183"/>
        <end position="205"/>
    </location>
</feature>
<dbReference type="PANTHER" id="PTHR23011:SF28">
    <property type="entry name" value="CYCLIC NUCLEOTIDE-BINDING DOMAIN CONTAINING PROTEIN"/>
    <property type="match status" value="1"/>
</dbReference>
<accession>A0ABX2KCI9</accession>
<dbReference type="Pfam" id="PF02517">
    <property type="entry name" value="Rce1-like"/>
    <property type="match status" value="1"/>
</dbReference>
<feature type="transmembrane region" description="Helical" evidence="1">
    <location>
        <begin position="376"/>
        <end position="398"/>
    </location>
</feature>
<dbReference type="EMBL" id="WHOS01000024">
    <property type="protein sequence ID" value="NUB01335.1"/>
    <property type="molecule type" value="Genomic_DNA"/>
</dbReference>
<sequence>MVELGGAPADARHPTISELLEERLNRAPLLTGFSDENIRQLASIMDGPIHVPQGRILFEEGAPGDALYFILSGSFEVLKRDAGGAALHRLALLTAGQSIGEVSLLDSGPRSGAVRAVEDSEVMAVPIARLREQPDSPLDVDSRLKINMAYELAARLRRTNEVTVETLRSRLSEAENRVEMSKFIFRLLVGLCFYMFALGVTTALSKVVPDTSLISLPILTGFAFGVYRTVKTSPWPPSTYGFTLKNWRGNALEGIVLSIPIAVLIVLLKWIGVTFIPALQGQAVFDFARSTGLSVGEVLLYGSAYCAFTPIQETIARGTQASFQLFLTSKYKTLEAILLSNMLFSATHLHVSIMLALAVFPFGLYWGWIFARQGSLVGSSVSHALLGVFGLMIVGIPVF</sequence>
<keyword evidence="1" id="KW-1133">Transmembrane helix</keyword>
<organism evidence="3 4">
    <name type="scientific">Azospirillum melinis</name>
    <dbReference type="NCBI Taxonomy" id="328839"/>
    <lineage>
        <taxon>Bacteria</taxon>
        <taxon>Pseudomonadati</taxon>
        <taxon>Pseudomonadota</taxon>
        <taxon>Alphaproteobacteria</taxon>
        <taxon>Rhodospirillales</taxon>
        <taxon>Azospirillaceae</taxon>
        <taxon>Azospirillum</taxon>
    </lineage>
</organism>
<evidence type="ECO:0000313" key="3">
    <source>
        <dbReference type="EMBL" id="NUB01335.1"/>
    </source>
</evidence>
<dbReference type="InterPro" id="IPR003675">
    <property type="entry name" value="Rce1/LyrA-like_dom"/>
</dbReference>
<keyword evidence="4" id="KW-1185">Reference proteome</keyword>
<dbReference type="RefSeq" id="WP_174472406.1">
    <property type="nucleotide sequence ID" value="NZ_JAGINN010000014.1"/>
</dbReference>
<dbReference type="CDD" id="cd00038">
    <property type="entry name" value="CAP_ED"/>
    <property type="match status" value="1"/>
</dbReference>
<feature type="transmembrane region" description="Helical" evidence="1">
    <location>
        <begin position="251"/>
        <end position="271"/>
    </location>
</feature>
<dbReference type="Proteomes" id="UP000605086">
    <property type="component" value="Unassembled WGS sequence"/>
</dbReference>
<evidence type="ECO:0000256" key="1">
    <source>
        <dbReference type="SAM" id="Phobius"/>
    </source>
</evidence>
<keyword evidence="1" id="KW-0472">Membrane</keyword>
<comment type="caution">
    <text evidence="3">The sequence shown here is derived from an EMBL/GenBank/DDBJ whole genome shotgun (WGS) entry which is preliminary data.</text>
</comment>
<gene>
    <name evidence="3" type="ORF">GBZ48_18905</name>
</gene>
<feature type="transmembrane region" description="Helical" evidence="1">
    <location>
        <begin position="349"/>
        <end position="369"/>
    </location>
</feature>
<dbReference type="InterPro" id="IPR018490">
    <property type="entry name" value="cNMP-bd_dom_sf"/>
</dbReference>
<dbReference type="SMART" id="SM00100">
    <property type="entry name" value="cNMP"/>
    <property type="match status" value="1"/>
</dbReference>
<keyword evidence="1" id="KW-0812">Transmembrane</keyword>